<keyword evidence="8 9" id="KW-0539">Nucleus</keyword>
<name>A0A0N5BWH9_STREA</name>
<evidence type="ECO:0000256" key="8">
    <source>
        <dbReference type="ARBA" id="ARBA00023242"/>
    </source>
</evidence>
<organism evidence="12 13">
    <name type="scientific">Strongyloides papillosus</name>
    <name type="common">Intestinal threadworm</name>
    <dbReference type="NCBI Taxonomy" id="174720"/>
    <lineage>
        <taxon>Eukaryota</taxon>
        <taxon>Metazoa</taxon>
        <taxon>Ecdysozoa</taxon>
        <taxon>Nematoda</taxon>
        <taxon>Chromadorea</taxon>
        <taxon>Rhabditida</taxon>
        <taxon>Tylenchina</taxon>
        <taxon>Panagrolaimomorpha</taxon>
        <taxon>Strongyloidoidea</taxon>
        <taxon>Strongyloididae</taxon>
        <taxon>Strongyloides</taxon>
    </lineage>
</organism>
<dbReference type="PANTHER" id="PTHR47165">
    <property type="entry name" value="OS03G0429900 PROTEIN"/>
    <property type="match status" value="1"/>
</dbReference>
<accession>A0A0N5BWH9</accession>
<evidence type="ECO:0000313" key="12">
    <source>
        <dbReference type="Proteomes" id="UP000046392"/>
    </source>
</evidence>
<evidence type="ECO:0000256" key="7">
    <source>
        <dbReference type="ARBA" id="ARBA00023125"/>
    </source>
</evidence>
<dbReference type="GO" id="GO:0006281">
    <property type="term" value="P:DNA repair"/>
    <property type="evidence" value="ECO:0007669"/>
    <property type="project" value="InterPro"/>
</dbReference>
<sequence length="608" mass="67880">MPSDTHQEYELSRGFFQLLAENKVDGLKPVVQIMNSRLTNDGSSIRLRLNDGIFSYATILLKDNSIAKFGSYGMDKSQSIIKILEFCSNTTLKENVKRMHLTINDFELVAKDSPIIGSPIPHSGSPEEHLGLKIDKIGQGPSEESNSQFPPEVVRNVVKEVKNESSEYDASVVPIISISPYLMQWKIRGVVTDRSQPRDINTPRGASKVFNFSITDKEGTEIRISCFGDMVAQLDSLIEVGSSYAIKGNNKAIKTTNKRYNSTGHEYEITMRNDVEIIKCEDSVPLPARKINRVFLSKIKMFPGESVDVVAVVDSMEEATNVSTKNGITKRMNISLIDESASLVKLTIWGNSCNEFTEDYLHKPIILKSVAVNEFNGVCSLQFGFRSKVVPSDGAGLVQDISDWYARERGNIQVSSIRPPGTTFGKNLTIHSATVNFLNDKDKKGGFFNVIGRVARVRENLVYTACSQKNCKKKVVAQDGQYHCSKCDLTSDNFKYALMVVFEIYDHSGSHWLTMFDSSAEKLLKKTASEIGAIIEAHGESDGHNMVVSSIINTIHNFNVRCKVETHNEVPIDRWVGTDVRPVNLTKYVEHLQEMCKDAEEICSKRGM</sequence>
<protein>
    <recommendedName>
        <fullName evidence="9">Replication protein A subunit</fullName>
    </recommendedName>
</protein>
<dbReference type="GO" id="GO:0008270">
    <property type="term" value="F:zinc ion binding"/>
    <property type="evidence" value="ECO:0007669"/>
    <property type="project" value="UniProtKB-KW"/>
</dbReference>
<keyword evidence="3 9" id="KW-0235">DNA replication</keyword>
<dbReference type="FunFam" id="2.40.50.140:FF:000041">
    <property type="entry name" value="Replication protein A subunit"/>
    <property type="match status" value="1"/>
</dbReference>
<dbReference type="GO" id="GO:0005634">
    <property type="term" value="C:nucleus"/>
    <property type="evidence" value="ECO:0007669"/>
    <property type="project" value="UniProtKB-SubCell"/>
</dbReference>
<reference evidence="13" key="1">
    <citation type="submission" date="2017-02" db="UniProtKB">
        <authorList>
            <consortium name="WormBaseParasite"/>
        </authorList>
    </citation>
    <scope>IDENTIFICATION</scope>
</reference>
<evidence type="ECO:0000256" key="3">
    <source>
        <dbReference type="ARBA" id="ARBA00022705"/>
    </source>
</evidence>
<dbReference type="GO" id="GO:0006260">
    <property type="term" value="P:DNA replication"/>
    <property type="evidence" value="ECO:0007669"/>
    <property type="project" value="UniProtKB-KW"/>
</dbReference>
<dbReference type="AlphaFoldDB" id="A0A0N5BWH9"/>
<evidence type="ECO:0000313" key="13">
    <source>
        <dbReference type="WBParaSite" id="SPAL_0001017400.1"/>
    </source>
</evidence>
<dbReference type="InterPro" id="IPR013955">
    <property type="entry name" value="Rep_factor-A_C"/>
</dbReference>
<dbReference type="GO" id="GO:0003677">
    <property type="term" value="F:DNA binding"/>
    <property type="evidence" value="ECO:0007669"/>
    <property type="project" value="UniProtKB-KW"/>
</dbReference>
<dbReference type="InterPro" id="IPR047192">
    <property type="entry name" value="Euk_RPA1_DBD_C"/>
</dbReference>
<dbReference type="Gene3D" id="2.40.50.140">
    <property type="entry name" value="Nucleic acid-binding proteins"/>
    <property type="match status" value="4"/>
</dbReference>
<dbReference type="CDD" id="cd04476">
    <property type="entry name" value="RPA1_DBD_C"/>
    <property type="match status" value="1"/>
</dbReference>
<keyword evidence="6 9" id="KW-0862">Zinc</keyword>
<dbReference type="Pfam" id="PF16900">
    <property type="entry name" value="REPA_OB_2"/>
    <property type="match status" value="1"/>
</dbReference>
<dbReference type="NCBIfam" id="TIGR00617">
    <property type="entry name" value="rpa1"/>
    <property type="match status" value="1"/>
</dbReference>
<dbReference type="GO" id="GO:0006310">
    <property type="term" value="P:DNA recombination"/>
    <property type="evidence" value="ECO:0007669"/>
    <property type="project" value="InterPro"/>
</dbReference>
<dbReference type="CDD" id="cd04474">
    <property type="entry name" value="RPA1_DBD_A"/>
    <property type="match status" value="1"/>
</dbReference>
<dbReference type="InterPro" id="IPR004591">
    <property type="entry name" value="Rfa1"/>
</dbReference>
<feature type="domain" description="Replication factor A C-terminal" evidence="10">
    <location>
        <begin position="447"/>
        <end position="592"/>
    </location>
</feature>
<evidence type="ECO:0000259" key="10">
    <source>
        <dbReference type="Pfam" id="PF08646"/>
    </source>
</evidence>
<dbReference type="InterPro" id="IPR031657">
    <property type="entry name" value="REPA_OB_2"/>
</dbReference>
<evidence type="ECO:0000256" key="9">
    <source>
        <dbReference type="RuleBase" id="RU364130"/>
    </source>
</evidence>
<dbReference type="InterPro" id="IPR012340">
    <property type="entry name" value="NA-bd_OB-fold"/>
</dbReference>
<comment type="function">
    <text evidence="9">As part of the heterotrimeric replication protein A complex (RPA/RP-A), binds and stabilizes single-stranded DNA intermediates, that form during DNA replication or upon DNA stress. It prevents their reannealing and in parallel, recruits and activates different proteins and complexes involved in DNA metabolism. Thereby, it plays an essential role both in DNA replication and the cellular response to DNA damage.</text>
</comment>
<dbReference type="SUPFAM" id="SSF50249">
    <property type="entry name" value="Nucleic acid-binding proteins"/>
    <property type="match status" value="3"/>
</dbReference>
<evidence type="ECO:0000256" key="6">
    <source>
        <dbReference type="ARBA" id="ARBA00022833"/>
    </source>
</evidence>
<keyword evidence="5 9" id="KW-0863">Zinc-finger</keyword>
<proteinExistence type="inferred from homology"/>
<keyword evidence="12" id="KW-1185">Reference proteome</keyword>
<comment type="subcellular location">
    <subcellularLocation>
        <location evidence="1 9">Nucleus</location>
    </subcellularLocation>
</comment>
<evidence type="ECO:0000259" key="11">
    <source>
        <dbReference type="Pfam" id="PF16900"/>
    </source>
</evidence>
<evidence type="ECO:0000256" key="4">
    <source>
        <dbReference type="ARBA" id="ARBA00022723"/>
    </source>
</evidence>
<dbReference type="Proteomes" id="UP000046392">
    <property type="component" value="Unplaced"/>
</dbReference>
<comment type="similarity">
    <text evidence="2 9">Belongs to the replication factor A protein 1 family.</text>
</comment>
<dbReference type="PANTHER" id="PTHR47165:SF4">
    <property type="entry name" value="OS03G0429900 PROTEIN"/>
    <property type="match status" value="1"/>
</dbReference>
<comment type="subunit">
    <text evidence="9">Component of the heterotrimeric canonical replication protein A complex (RPA).</text>
</comment>
<dbReference type="STRING" id="174720.A0A0N5BWH9"/>
<dbReference type="Pfam" id="PF08646">
    <property type="entry name" value="Rep_fac-A_C"/>
    <property type="match status" value="1"/>
</dbReference>
<evidence type="ECO:0000256" key="5">
    <source>
        <dbReference type="ARBA" id="ARBA00022771"/>
    </source>
</evidence>
<keyword evidence="4 9" id="KW-0479">Metal-binding</keyword>
<dbReference type="WBParaSite" id="SPAL_0001017400.1">
    <property type="protein sequence ID" value="SPAL_0001017400.1"/>
    <property type="gene ID" value="SPAL_0001017400"/>
</dbReference>
<evidence type="ECO:0000256" key="1">
    <source>
        <dbReference type="ARBA" id="ARBA00004123"/>
    </source>
</evidence>
<feature type="domain" description="Replication protein A OB" evidence="11">
    <location>
        <begin position="304"/>
        <end position="382"/>
    </location>
</feature>
<keyword evidence="7 9" id="KW-0238">DNA-binding</keyword>
<evidence type="ECO:0000256" key="2">
    <source>
        <dbReference type="ARBA" id="ARBA00005690"/>
    </source>
</evidence>